<dbReference type="Gene3D" id="2.60.40.4070">
    <property type="match status" value="1"/>
</dbReference>
<dbReference type="SUPFAM" id="SSF101898">
    <property type="entry name" value="NHL repeat"/>
    <property type="match status" value="1"/>
</dbReference>
<accession>A0A0S8FTF5</accession>
<dbReference type="SUPFAM" id="SSF63829">
    <property type="entry name" value="Calcium-dependent phosphotriesterase"/>
    <property type="match status" value="1"/>
</dbReference>
<reference evidence="1 2" key="1">
    <citation type="journal article" date="2015" name="Microbiome">
        <title>Genomic resolution of linkages in carbon, nitrogen, and sulfur cycling among widespread estuary sediment bacteria.</title>
        <authorList>
            <person name="Baker B.J."/>
            <person name="Lazar C.S."/>
            <person name="Teske A.P."/>
            <person name="Dick G.J."/>
        </authorList>
    </citation>
    <scope>NUCLEOTIDE SEQUENCE [LARGE SCALE GENOMIC DNA]</scope>
    <source>
        <strain evidence="1">SM23_42</strain>
    </source>
</reference>
<organism evidence="1 2">
    <name type="scientific">candidate division WOR_3 bacterium SM23_42</name>
    <dbReference type="NCBI Taxonomy" id="1703779"/>
    <lineage>
        <taxon>Bacteria</taxon>
        <taxon>Bacteria division WOR-3</taxon>
    </lineage>
</organism>
<comment type="caution">
    <text evidence="1">The sequence shown here is derived from an EMBL/GenBank/DDBJ whole genome shotgun (WGS) entry which is preliminary data.</text>
</comment>
<dbReference type="InterPro" id="IPR026444">
    <property type="entry name" value="Secre_tail"/>
</dbReference>
<dbReference type="InterPro" id="IPR052918">
    <property type="entry name" value="Motility_Chemotaxis_Reg"/>
</dbReference>
<dbReference type="PANTHER" id="PTHR35580">
    <property type="entry name" value="CELL SURFACE GLYCOPROTEIN (S-LAYER PROTEIN)-LIKE PROTEIN"/>
    <property type="match status" value="1"/>
</dbReference>
<sequence>MGQVDTVWTNHYNGLGNDIDVPCAVAVDYGGNVYVTGSSMGASSFEDYATIKYNSSGGSIWESRYDGIWGGSDYPIGLMIHEGVNIYVSGSSMGLDATYDYVTIKYDDDGDTLWVRTLNGLWGDHDYVSGFVGDTIGSIYVTGTTRYPWIGLNYMTVKYDVQGDTNWVRVFNHSADKDDSATALAVDDAGRVYITGRSWDYTTRDDYATVKYDADGTEEWVSRYNGFADSTDVARAIVVADNGDVYVTGESWTASFGYDIVTVKYDSNGDTIWTRIYNGPANEGDYPTALLLDDSGNLYVVGYSRAANVDYCIIKYNSDGDELWVAYYNGTGNGADFAYAAVLDDSNDIYVTGASFGVGTLLDYATVKYDTDGNEKWVARYAGITGASFDRAYDIAVDAAGYVYVTGESGIGSNVDYVTIKYSQGTGIEELAVNNVVLSLNIRGTVFRDKIEIEYGVKKPTCISLEVYDIQGRLIKQLVENQKQHSHNVVQWSGMDECGRNSPAGIYLVRLKNSCYSITKKIVKL</sequence>
<dbReference type="PANTHER" id="PTHR35580:SF1">
    <property type="entry name" value="PHYTASE-LIKE DOMAIN-CONTAINING PROTEIN"/>
    <property type="match status" value="1"/>
</dbReference>
<dbReference type="EMBL" id="LJUJ01000008">
    <property type="protein sequence ID" value="KPK63838.1"/>
    <property type="molecule type" value="Genomic_DNA"/>
</dbReference>
<gene>
    <name evidence="1" type="ORF">AMJ83_05145</name>
</gene>
<dbReference type="InterPro" id="IPR011042">
    <property type="entry name" value="6-blade_b-propeller_TolB-like"/>
</dbReference>
<evidence type="ECO:0000313" key="1">
    <source>
        <dbReference type="EMBL" id="KPK63838.1"/>
    </source>
</evidence>
<protein>
    <recommendedName>
        <fullName evidence="3">FlgD Ig-like domain-containing protein</fullName>
    </recommendedName>
</protein>
<proteinExistence type="predicted"/>
<dbReference type="STRING" id="1703779.AMJ83_05145"/>
<dbReference type="Gene3D" id="2.120.10.30">
    <property type="entry name" value="TolB, C-terminal domain"/>
    <property type="match status" value="1"/>
</dbReference>
<evidence type="ECO:0008006" key="3">
    <source>
        <dbReference type="Google" id="ProtNLM"/>
    </source>
</evidence>
<dbReference type="AlphaFoldDB" id="A0A0S8FTF5"/>
<dbReference type="Proteomes" id="UP000051373">
    <property type="component" value="Unassembled WGS sequence"/>
</dbReference>
<name>A0A0S8FTF5_UNCW3</name>
<dbReference type="NCBIfam" id="TIGR04183">
    <property type="entry name" value="Por_Secre_tail"/>
    <property type="match status" value="1"/>
</dbReference>
<evidence type="ECO:0000313" key="2">
    <source>
        <dbReference type="Proteomes" id="UP000051373"/>
    </source>
</evidence>